<evidence type="ECO:0000313" key="2">
    <source>
        <dbReference type="Proteomes" id="UP001228049"/>
    </source>
</evidence>
<dbReference type="EMBL" id="JASDAP010000001">
    <property type="protein sequence ID" value="KAK1906192.1"/>
    <property type="molecule type" value="Genomic_DNA"/>
</dbReference>
<dbReference type="Proteomes" id="UP001228049">
    <property type="component" value="Unassembled WGS sequence"/>
</dbReference>
<dbReference type="AlphaFoldDB" id="A0AAD9CPY7"/>
<protein>
    <submittedName>
        <fullName evidence="1">Inner tegument protein</fullName>
    </submittedName>
</protein>
<name>A0AAD9CPY7_DISEL</name>
<evidence type="ECO:0000313" key="1">
    <source>
        <dbReference type="EMBL" id="KAK1906192.1"/>
    </source>
</evidence>
<keyword evidence="2" id="KW-1185">Reference proteome</keyword>
<gene>
    <name evidence="1" type="ORF">KUDE01_008594</name>
</gene>
<accession>A0AAD9CPY7</accession>
<proteinExistence type="predicted"/>
<sequence>MDRAAGSAAFLFRHSVAEKDSHLKSCFHIAFQITGSDGIFAKLRRCFHQSVGNRPQRQEIFGHIGSWMNVK</sequence>
<comment type="caution">
    <text evidence="1">The sequence shown here is derived from an EMBL/GenBank/DDBJ whole genome shotgun (WGS) entry which is preliminary data.</text>
</comment>
<organism evidence="1 2">
    <name type="scientific">Dissostichus eleginoides</name>
    <name type="common">Patagonian toothfish</name>
    <name type="synonym">Dissostichus amissus</name>
    <dbReference type="NCBI Taxonomy" id="100907"/>
    <lineage>
        <taxon>Eukaryota</taxon>
        <taxon>Metazoa</taxon>
        <taxon>Chordata</taxon>
        <taxon>Craniata</taxon>
        <taxon>Vertebrata</taxon>
        <taxon>Euteleostomi</taxon>
        <taxon>Actinopterygii</taxon>
        <taxon>Neopterygii</taxon>
        <taxon>Teleostei</taxon>
        <taxon>Neoteleostei</taxon>
        <taxon>Acanthomorphata</taxon>
        <taxon>Eupercaria</taxon>
        <taxon>Perciformes</taxon>
        <taxon>Notothenioidei</taxon>
        <taxon>Nototheniidae</taxon>
        <taxon>Dissostichus</taxon>
    </lineage>
</organism>
<reference evidence="1" key="1">
    <citation type="submission" date="2023-04" db="EMBL/GenBank/DDBJ databases">
        <title>Chromosome-level genome of Chaenocephalus aceratus.</title>
        <authorList>
            <person name="Park H."/>
        </authorList>
    </citation>
    <scope>NUCLEOTIDE SEQUENCE</scope>
    <source>
        <strain evidence="1">DE</strain>
        <tissue evidence="1">Muscle</tissue>
    </source>
</reference>